<dbReference type="GO" id="GO:0032259">
    <property type="term" value="P:methylation"/>
    <property type="evidence" value="ECO:0007669"/>
    <property type="project" value="UniProtKB-KW"/>
</dbReference>
<dbReference type="InterPro" id="IPR029063">
    <property type="entry name" value="SAM-dependent_MTases_sf"/>
</dbReference>
<evidence type="ECO:0000313" key="6">
    <source>
        <dbReference type="Proteomes" id="UP000753196"/>
    </source>
</evidence>
<dbReference type="Gene3D" id="3.40.50.150">
    <property type="entry name" value="Vaccinia Virus protein VP39"/>
    <property type="match status" value="1"/>
</dbReference>
<dbReference type="InterPro" id="IPR002941">
    <property type="entry name" value="DNA_methylase_N4/N6"/>
</dbReference>
<dbReference type="EC" id="2.1.1.-" evidence="3"/>
<protein>
    <recommendedName>
        <fullName evidence="3">Methyltransferase</fullName>
        <ecNumber evidence="3">2.1.1.-</ecNumber>
    </recommendedName>
</protein>
<evidence type="ECO:0000259" key="4">
    <source>
        <dbReference type="Pfam" id="PF01555"/>
    </source>
</evidence>
<accession>A0A932R0H2</accession>
<dbReference type="Proteomes" id="UP000753196">
    <property type="component" value="Unassembled WGS sequence"/>
</dbReference>
<dbReference type="PRINTS" id="PR00508">
    <property type="entry name" value="S21N4MTFRASE"/>
</dbReference>
<dbReference type="InterPro" id="IPR001091">
    <property type="entry name" value="RM_Methyltransferase"/>
</dbReference>
<sequence length="281" mass="32278">MIYWWRPTAGLSRLILKPADIRPKKTPMSTTAPSWISMRCYSRETAMSRLPTAICFFSGRSPMRWAWLISKQNLSAWMSRPRAACRCSSKPTILSPAPSLRRMRRANTAIIASNDAPRSRAARNYQVKEQSRMTREEWRKYFTGHWNFAGEKQNGHVAMLPEELPSRLIKMFSFAGEVVVDPFLGSGTTARAARALGRNSLGYEINKEFLSLIKEKIGVDSSSLFGDKDAFEFVMQTKHNSKLKNDDRRYQKKSAAMSNRINDPDHWRELQRKRSITIPIV</sequence>
<dbReference type="EMBL" id="JACQCR010000060">
    <property type="protein sequence ID" value="MBI3631203.1"/>
    <property type="molecule type" value="Genomic_DNA"/>
</dbReference>
<evidence type="ECO:0000313" key="5">
    <source>
        <dbReference type="EMBL" id="MBI3631203.1"/>
    </source>
</evidence>
<organism evidence="5 6">
    <name type="scientific">Candidatus Sungiibacteriota bacterium</name>
    <dbReference type="NCBI Taxonomy" id="2750080"/>
    <lineage>
        <taxon>Bacteria</taxon>
        <taxon>Candidatus Sungiibacteriota</taxon>
    </lineage>
</organism>
<reference evidence="5" key="1">
    <citation type="submission" date="2020-07" db="EMBL/GenBank/DDBJ databases">
        <title>Huge and variable diversity of episymbiotic CPR bacteria and DPANN archaea in groundwater ecosystems.</title>
        <authorList>
            <person name="He C.Y."/>
            <person name="Keren R."/>
            <person name="Whittaker M."/>
            <person name="Farag I.F."/>
            <person name="Doudna J."/>
            <person name="Cate J.H.D."/>
            <person name="Banfield J.F."/>
        </authorList>
    </citation>
    <scope>NUCLEOTIDE SEQUENCE</scope>
    <source>
        <strain evidence="5">NC_groundwater_973_Pr1_S-0.2um_54_13</strain>
    </source>
</reference>
<comment type="similarity">
    <text evidence="3">Belongs to the N(4)/N(6)-methyltransferase family.</text>
</comment>
<dbReference type="Pfam" id="PF01555">
    <property type="entry name" value="N6_N4_Mtase"/>
    <property type="match status" value="1"/>
</dbReference>
<evidence type="ECO:0000256" key="3">
    <source>
        <dbReference type="RuleBase" id="RU362026"/>
    </source>
</evidence>
<gene>
    <name evidence="5" type="ORF">HY221_02600</name>
</gene>
<dbReference type="AlphaFoldDB" id="A0A932R0H2"/>
<evidence type="ECO:0000256" key="2">
    <source>
        <dbReference type="ARBA" id="ARBA00022679"/>
    </source>
</evidence>
<proteinExistence type="inferred from homology"/>
<dbReference type="SUPFAM" id="SSF53335">
    <property type="entry name" value="S-adenosyl-L-methionine-dependent methyltransferases"/>
    <property type="match status" value="1"/>
</dbReference>
<dbReference type="GO" id="GO:0008170">
    <property type="term" value="F:N-methyltransferase activity"/>
    <property type="evidence" value="ECO:0007669"/>
    <property type="project" value="InterPro"/>
</dbReference>
<dbReference type="GO" id="GO:0003677">
    <property type="term" value="F:DNA binding"/>
    <property type="evidence" value="ECO:0007669"/>
    <property type="project" value="InterPro"/>
</dbReference>
<comment type="caution">
    <text evidence="5">The sequence shown here is derived from an EMBL/GenBank/DDBJ whole genome shotgun (WGS) entry which is preliminary data.</text>
</comment>
<name>A0A932R0H2_9BACT</name>
<keyword evidence="2" id="KW-0808">Transferase</keyword>
<feature type="domain" description="DNA methylase N-4/N-6" evidence="4">
    <location>
        <begin position="124"/>
        <end position="215"/>
    </location>
</feature>
<keyword evidence="1" id="KW-0489">Methyltransferase</keyword>
<evidence type="ECO:0000256" key="1">
    <source>
        <dbReference type="ARBA" id="ARBA00022603"/>
    </source>
</evidence>